<dbReference type="Pfam" id="PF00795">
    <property type="entry name" value="CN_hydrolase"/>
    <property type="match status" value="1"/>
</dbReference>
<dbReference type="EMBL" id="FXAG01000019">
    <property type="protein sequence ID" value="SMF42230.1"/>
    <property type="molecule type" value="Genomic_DNA"/>
</dbReference>
<dbReference type="CDD" id="cd07572">
    <property type="entry name" value="nit"/>
    <property type="match status" value="1"/>
</dbReference>
<feature type="domain" description="CN hydrolase" evidence="2">
    <location>
        <begin position="7"/>
        <end position="252"/>
    </location>
</feature>
<gene>
    <name evidence="3" type="ORF">SAMN02745746_03154</name>
</gene>
<evidence type="ECO:0000259" key="2">
    <source>
        <dbReference type="PROSITE" id="PS50263"/>
    </source>
</evidence>
<reference evidence="4" key="1">
    <citation type="submission" date="2017-04" db="EMBL/GenBank/DDBJ databases">
        <authorList>
            <person name="Varghese N."/>
            <person name="Submissions S."/>
        </authorList>
    </citation>
    <scope>NUCLEOTIDE SEQUENCE [LARGE SCALE GENOMIC DNA]</scope>
    <source>
        <strain evidence="4">DSM 22618</strain>
    </source>
</reference>
<dbReference type="InterPro" id="IPR045254">
    <property type="entry name" value="Nit1/2_C-N_Hydrolase"/>
</dbReference>
<dbReference type="GO" id="GO:0016811">
    <property type="term" value="F:hydrolase activity, acting on carbon-nitrogen (but not peptide) bonds, in linear amides"/>
    <property type="evidence" value="ECO:0007669"/>
    <property type="project" value="InterPro"/>
</dbReference>
<accession>A0A1Y6C896</accession>
<keyword evidence="4" id="KW-1185">Reference proteome</keyword>
<protein>
    <submittedName>
        <fullName evidence="3">Nitrilase</fullName>
    </submittedName>
</protein>
<dbReference type="AlphaFoldDB" id="A0A1Y6C896"/>
<proteinExistence type="predicted"/>
<dbReference type="SUPFAM" id="SSF56317">
    <property type="entry name" value="Carbon-nitrogen hydrolase"/>
    <property type="match status" value="1"/>
</dbReference>
<dbReference type="Gene3D" id="3.60.110.10">
    <property type="entry name" value="Carbon-nitrogen hydrolase"/>
    <property type="match status" value="1"/>
</dbReference>
<dbReference type="PROSITE" id="PS50263">
    <property type="entry name" value="CN_HYDROLASE"/>
    <property type="match status" value="1"/>
</dbReference>
<name>A0A1Y6C896_9NEIS</name>
<dbReference type="InterPro" id="IPR036526">
    <property type="entry name" value="C-N_Hydrolase_sf"/>
</dbReference>
<evidence type="ECO:0000313" key="3">
    <source>
        <dbReference type="EMBL" id="SMF42230.1"/>
    </source>
</evidence>
<keyword evidence="1" id="KW-0378">Hydrolase</keyword>
<evidence type="ECO:0000313" key="4">
    <source>
        <dbReference type="Proteomes" id="UP000192920"/>
    </source>
</evidence>
<dbReference type="InterPro" id="IPR003010">
    <property type="entry name" value="C-N_Hydrolase"/>
</dbReference>
<dbReference type="PANTHER" id="PTHR23088">
    <property type="entry name" value="NITRILASE-RELATED"/>
    <property type="match status" value="1"/>
</dbReference>
<evidence type="ECO:0000256" key="1">
    <source>
        <dbReference type="ARBA" id="ARBA00022801"/>
    </source>
</evidence>
<dbReference type="STRING" id="1123014.SAMN02745746_03154"/>
<dbReference type="PANTHER" id="PTHR23088:SF27">
    <property type="entry name" value="DEAMINATED GLUTATHIONE AMIDASE"/>
    <property type="match status" value="1"/>
</dbReference>
<dbReference type="Proteomes" id="UP000192920">
    <property type="component" value="Unassembled WGS sequence"/>
</dbReference>
<organism evidence="3 4">
    <name type="scientific">Pseudogulbenkiania subflava DSM 22618</name>
    <dbReference type="NCBI Taxonomy" id="1123014"/>
    <lineage>
        <taxon>Bacteria</taxon>
        <taxon>Pseudomonadati</taxon>
        <taxon>Pseudomonadota</taxon>
        <taxon>Betaproteobacteria</taxon>
        <taxon>Neisseriales</taxon>
        <taxon>Chromobacteriaceae</taxon>
        <taxon>Pseudogulbenkiania</taxon>
    </lineage>
</organism>
<dbReference type="RefSeq" id="WP_085277275.1">
    <property type="nucleotide sequence ID" value="NZ_FXAG01000019.1"/>
</dbReference>
<sequence>MSTAQQLTAATVQMVSGDDLSANLERARALVAEAAEAGAELVVLPEYFYLMPEDENERVALARPLGDGPIYHCLAELAERHRLWLVSGTIPLASPEPGKMFNASLLFGPDGRCRARYDKIHLFGFDNGSERYDESATMSAGEQVTSGDTPWGPLRLSVCYDLRFPELYRQRPEPTLITAPAAFTHTTGEAHWELLLRARAVDNLAFVIGAGQGGVHPGGKRTFGHSLIVDPWGTVLARHDDGEGIALATLDLNRQAQLRQRLPALQHRRLD</sequence>